<dbReference type="EMBL" id="CP016076">
    <property type="protein sequence ID" value="APU13359.1"/>
    <property type="molecule type" value="Genomic_DNA"/>
</dbReference>
<evidence type="ECO:0000313" key="2">
    <source>
        <dbReference type="Proteomes" id="UP000185511"/>
    </source>
</evidence>
<protein>
    <submittedName>
        <fullName evidence="1">Uncharacterized protein</fullName>
    </submittedName>
</protein>
<keyword evidence="2" id="KW-1185">Reference proteome</keyword>
<proteinExistence type="predicted"/>
<evidence type="ECO:0000313" key="1">
    <source>
        <dbReference type="EMBL" id="APU13359.1"/>
    </source>
</evidence>
<name>A0AAC9LAH2_9PSEU</name>
<dbReference type="Proteomes" id="UP000185511">
    <property type="component" value="Chromosome"/>
</dbReference>
<dbReference type="AlphaFoldDB" id="A0AAC9LAH2"/>
<gene>
    <name evidence="1" type="ORF">UA74_06430</name>
</gene>
<accession>A0AAC9LAH2</accession>
<sequence>MAAMFDGLRRWLGRSGETVEWQRRARPSQTEYPLWWVRALDQPVQHGIKASQIGQPANPAGYVPVCGRVMVPAASDLDPIVARCGRCAQWARDHVYETPPQAPWNGDEGDADFY</sequence>
<dbReference type="KEGG" id="acad:UA74_06430"/>
<reference evidence="2" key="1">
    <citation type="submission" date="2016-06" db="EMBL/GenBank/DDBJ databases">
        <title>Complete genome sequence of Actinoalloteichus fjordicus DSM 46855 (=ADI127-17), type strain of the new species Actinoalloteichus fjordicus.</title>
        <authorList>
            <person name="Ruckert C."/>
            <person name="Nouioui I."/>
            <person name="Willmese J."/>
            <person name="van Wezel G."/>
            <person name="Klenk H.-P."/>
            <person name="Kalinowski J."/>
            <person name="Zotchev S.B."/>
        </authorList>
    </citation>
    <scope>NUCLEOTIDE SEQUENCE [LARGE SCALE GENOMIC DNA]</scope>
    <source>
        <strain evidence="2">ADI127-7</strain>
    </source>
</reference>
<organism evidence="1 2">
    <name type="scientific">Actinoalloteichus fjordicus</name>
    <dbReference type="NCBI Taxonomy" id="1612552"/>
    <lineage>
        <taxon>Bacteria</taxon>
        <taxon>Bacillati</taxon>
        <taxon>Actinomycetota</taxon>
        <taxon>Actinomycetes</taxon>
        <taxon>Pseudonocardiales</taxon>
        <taxon>Pseudonocardiaceae</taxon>
        <taxon>Actinoalloteichus</taxon>
    </lineage>
</organism>